<feature type="domain" description="DEAD-box RNA helicase Q" evidence="15">
    <location>
        <begin position="5"/>
        <end position="33"/>
    </location>
</feature>
<dbReference type="OrthoDB" id="5297934at2"/>
<dbReference type="EMBL" id="FMWO01000042">
    <property type="protein sequence ID" value="SCZ85141.1"/>
    <property type="molecule type" value="Genomic_DNA"/>
</dbReference>
<dbReference type="GO" id="GO:0009266">
    <property type="term" value="P:response to temperature stimulus"/>
    <property type="evidence" value="ECO:0007669"/>
    <property type="project" value="UniProtKB-ARBA"/>
</dbReference>
<dbReference type="PANTHER" id="PTHR47959">
    <property type="entry name" value="ATP-DEPENDENT RNA HELICASE RHLE-RELATED"/>
    <property type="match status" value="1"/>
</dbReference>
<evidence type="ECO:0000256" key="11">
    <source>
        <dbReference type="RuleBase" id="RU000492"/>
    </source>
</evidence>
<dbReference type="GO" id="GO:0003724">
    <property type="term" value="F:RNA helicase activity"/>
    <property type="evidence" value="ECO:0007669"/>
    <property type="project" value="UniProtKB-EC"/>
</dbReference>
<keyword evidence="3 11" id="KW-0547">Nucleotide-binding</keyword>
<organism evidence="16 17">
    <name type="scientific">Nitrosomonas mobilis</name>
    <dbReference type="NCBI Taxonomy" id="51642"/>
    <lineage>
        <taxon>Bacteria</taxon>
        <taxon>Pseudomonadati</taxon>
        <taxon>Pseudomonadota</taxon>
        <taxon>Betaproteobacteria</taxon>
        <taxon>Nitrosomonadales</taxon>
        <taxon>Nitrosomonadaceae</taxon>
        <taxon>Nitrosomonas</taxon>
    </lineage>
</organism>
<evidence type="ECO:0000256" key="5">
    <source>
        <dbReference type="ARBA" id="ARBA00022806"/>
    </source>
</evidence>
<dbReference type="SUPFAM" id="SSF52540">
    <property type="entry name" value="P-loop containing nucleoside triphosphate hydrolases"/>
    <property type="match status" value="1"/>
</dbReference>
<feature type="region of interest" description="Disordered" evidence="12">
    <location>
        <begin position="389"/>
        <end position="473"/>
    </location>
</feature>
<name>A0A1G5SF14_9PROT</name>
<feature type="domain" description="Helicase ATP-binding" evidence="13">
    <location>
        <begin position="36"/>
        <end position="214"/>
    </location>
</feature>
<keyword evidence="17" id="KW-1185">Reference proteome</keyword>
<dbReference type="FunFam" id="3.40.50.300:FF:000108">
    <property type="entry name" value="ATP-dependent RNA helicase RhlE"/>
    <property type="match status" value="1"/>
</dbReference>
<dbReference type="InterPro" id="IPR014001">
    <property type="entry name" value="Helicase_ATP-bd"/>
</dbReference>
<keyword evidence="6 11" id="KW-0067">ATP-binding</keyword>
<evidence type="ECO:0000256" key="3">
    <source>
        <dbReference type="ARBA" id="ARBA00022741"/>
    </source>
</evidence>
<evidence type="ECO:0000259" key="15">
    <source>
        <dbReference type="PROSITE" id="PS51195"/>
    </source>
</evidence>
<keyword evidence="4 11" id="KW-0378">Hydrolase</keyword>
<comment type="similarity">
    <text evidence="7 11">Belongs to the DEAD box helicase family.</text>
</comment>
<sequence>MISEITFEQLGLSREILQAVADEGYATPTAIQAEAIPVILAGRDVMASAQTGTGKTAGFTLPLLHRLQGVANTSVSPAKHPVRALIMAPTRELAIQIDESVRKYGKYLPLKVAAIYGGVNMLPQTQSLRNGVEILVATPGRLLDHIEQKVVNFSKTEILVLDEADRMLDMGFLPDIKRVMALLPQQRQSLLFSATFSLEIRRLADSLLKNPVKIEVSRKNTVNESISHVVHLVNPDSKLRLLIHLIKQAELTQALIFVKTKQSAGKLATLLAQHDITALAIHGDKNQLQRTQALEAFKLGEVEALVATDVAARGLDIDKLSHVINFELPSTPEDYIHRIGRTGRAGSKGKAISLVSEHEKELLTNIERLLNAKLELIEVPGFIADTSVPRTRLQREQTAAPRHHSGTHKRSPQSKQDPIFTQPYIPSSAAAALINPVESGGDEPHKSVLLSQKQEDTKPLPVLFKMPVKDKKK</sequence>
<dbReference type="PROSITE" id="PS51195">
    <property type="entry name" value="Q_MOTIF"/>
    <property type="match status" value="1"/>
</dbReference>
<dbReference type="PROSITE" id="PS51194">
    <property type="entry name" value="HELICASE_CTER"/>
    <property type="match status" value="1"/>
</dbReference>
<evidence type="ECO:0000313" key="16">
    <source>
        <dbReference type="EMBL" id="SCZ85141.1"/>
    </source>
</evidence>
<evidence type="ECO:0000256" key="10">
    <source>
        <dbReference type="PROSITE-ProRule" id="PRU00552"/>
    </source>
</evidence>
<dbReference type="InterPro" id="IPR000629">
    <property type="entry name" value="RNA-helicase_DEAD-box_CS"/>
</dbReference>
<evidence type="ECO:0000256" key="6">
    <source>
        <dbReference type="ARBA" id="ARBA00022840"/>
    </source>
</evidence>
<dbReference type="AlphaFoldDB" id="A0A1G5SF14"/>
<dbReference type="SMART" id="SM00487">
    <property type="entry name" value="DEXDc"/>
    <property type="match status" value="1"/>
</dbReference>
<dbReference type="InterPro" id="IPR014014">
    <property type="entry name" value="RNA_helicase_DEAD_Q_motif"/>
</dbReference>
<feature type="domain" description="Helicase C-terminal" evidence="14">
    <location>
        <begin position="238"/>
        <end position="387"/>
    </location>
</feature>
<evidence type="ECO:0000313" key="17">
    <source>
        <dbReference type="Proteomes" id="UP000198729"/>
    </source>
</evidence>
<dbReference type="InterPro" id="IPR027417">
    <property type="entry name" value="P-loop_NTPase"/>
</dbReference>
<dbReference type="Pfam" id="PF00270">
    <property type="entry name" value="DEAD"/>
    <property type="match status" value="1"/>
</dbReference>
<protein>
    <recommendedName>
        <fullName evidence="9">DEAD-box ATP-dependent RNA helicase RhpA</fullName>
        <ecNumber evidence="1">3.6.4.13</ecNumber>
    </recommendedName>
</protein>
<dbReference type="Gene3D" id="3.40.50.300">
    <property type="entry name" value="P-loop containing nucleotide triphosphate hydrolases"/>
    <property type="match status" value="2"/>
</dbReference>
<dbReference type="CDD" id="cd18787">
    <property type="entry name" value="SF2_C_DEAD"/>
    <property type="match status" value="1"/>
</dbReference>
<evidence type="ECO:0000256" key="8">
    <source>
        <dbReference type="ARBA" id="ARBA00047984"/>
    </source>
</evidence>
<dbReference type="GO" id="GO:0005829">
    <property type="term" value="C:cytosol"/>
    <property type="evidence" value="ECO:0007669"/>
    <property type="project" value="TreeGrafter"/>
</dbReference>
<dbReference type="PANTHER" id="PTHR47959:SF13">
    <property type="entry name" value="ATP-DEPENDENT RNA HELICASE RHLE"/>
    <property type="match status" value="1"/>
</dbReference>
<evidence type="ECO:0000259" key="13">
    <source>
        <dbReference type="PROSITE" id="PS51192"/>
    </source>
</evidence>
<comment type="catalytic activity">
    <reaction evidence="8">
        <text>ATP + H2O = ADP + phosphate + H(+)</text>
        <dbReference type="Rhea" id="RHEA:13065"/>
        <dbReference type="ChEBI" id="CHEBI:15377"/>
        <dbReference type="ChEBI" id="CHEBI:15378"/>
        <dbReference type="ChEBI" id="CHEBI:30616"/>
        <dbReference type="ChEBI" id="CHEBI:43474"/>
        <dbReference type="ChEBI" id="CHEBI:456216"/>
        <dbReference type="EC" id="3.6.4.13"/>
    </reaction>
</comment>
<dbReference type="GO" id="GO:0003676">
    <property type="term" value="F:nucleic acid binding"/>
    <property type="evidence" value="ECO:0007669"/>
    <property type="project" value="InterPro"/>
</dbReference>
<evidence type="ECO:0000256" key="7">
    <source>
        <dbReference type="ARBA" id="ARBA00038437"/>
    </source>
</evidence>
<dbReference type="STRING" id="51642.NSMM_350005"/>
<dbReference type="SMART" id="SM00490">
    <property type="entry name" value="HELICc"/>
    <property type="match status" value="1"/>
</dbReference>
<accession>A0A1G5SF14</accession>
<dbReference type="Pfam" id="PF00271">
    <property type="entry name" value="Helicase_C"/>
    <property type="match status" value="1"/>
</dbReference>
<evidence type="ECO:0000256" key="12">
    <source>
        <dbReference type="SAM" id="MobiDB-lite"/>
    </source>
</evidence>
<dbReference type="RefSeq" id="WP_090285174.1">
    <property type="nucleotide sequence ID" value="NZ_FMWO01000042.1"/>
</dbReference>
<feature type="short sequence motif" description="Q motif" evidence="10">
    <location>
        <begin position="5"/>
        <end position="33"/>
    </location>
</feature>
<dbReference type="GO" id="GO:0005524">
    <property type="term" value="F:ATP binding"/>
    <property type="evidence" value="ECO:0007669"/>
    <property type="project" value="UniProtKB-KW"/>
</dbReference>
<dbReference type="InterPro" id="IPR011545">
    <property type="entry name" value="DEAD/DEAH_box_helicase_dom"/>
</dbReference>
<keyword evidence="2" id="KW-0963">Cytoplasm</keyword>
<dbReference type="PROSITE" id="PS00039">
    <property type="entry name" value="DEAD_ATP_HELICASE"/>
    <property type="match status" value="1"/>
</dbReference>
<evidence type="ECO:0000259" key="14">
    <source>
        <dbReference type="PROSITE" id="PS51194"/>
    </source>
</evidence>
<keyword evidence="5 11" id="KW-0347">Helicase</keyword>
<evidence type="ECO:0000256" key="4">
    <source>
        <dbReference type="ARBA" id="ARBA00022801"/>
    </source>
</evidence>
<dbReference type="GO" id="GO:0042255">
    <property type="term" value="P:ribosome assembly"/>
    <property type="evidence" value="ECO:0007669"/>
    <property type="project" value="UniProtKB-ARBA"/>
</dbReference>
<reference evidence="16 17" key="1">
    <citation type="submission" date="2016-10" db="EMBL/GenBank/DDBJ databases">
        <authorList>
            <person name="de Groot N.N."/>
        </authorList>
    </citation>
    <scope>NUCLEOTIDE SEQUENCE [LARGE SCALE GENOMIC DNA]</scope>
    <source>
        <strain evidence="16">1</strain>
    </source>
</reference>
<evidence type="ECO:0000256" key="1">
    <source>
        <dbReference type="ARBA" id="ARBA00012552"/>
    </source>
</evidence>
<gene>
    <name evidence="16" type="primary">rhlE</name>
    <name evidence="16" type="ORF">NSMM_350005</name>
</gene>
<dbReference type="InterPro" id="IPR001650">
    <property type="entry name" value="Helicase_C-like"/>
</dbReference>
<dbReference type="PROSITE" id="PS51192">
    <property type="entry name" value="HELICASE_ATP_BIND_1"/>
    <property type="match status" value="1"/>
</dbReference>
<dbReference type="Proteomes" id="UP000198729">
    <property type="component" value="Unassembled WGS sequence"/>
</dbReference>
<dbReference type="EC" id="3.6.4.13" evidence="1"/>
<dbReference type="InterPro" id="IPR044742">
    <property type="entry name" value="DEAD/DEAH_RhlB"/>
</dbReference>
<proteinExistence type="inferred from homology"/>
<evidence type="ECO:0000256" key="2">
    <source>
        <dbReference type="ARBA" id="ARBA00022490"/>
    </source>
</evidence>
<evidence type="ECO:0000256" key="9">
    <source>
        <dbReference type="ARBA" id="ARBA00074363"/>
    </source>
</evidence>
<feature type="compositionally biased region" description="Basic residues" evidence="12">
    <location>
        <begin position="401"/>
        <end position="412"/>
    </location>
</feature>
<dbReference type="CDD" id="cd00268">
    <property type="entry name" value="DEADc"/>
    <property type="match status" value="1"/>
</dbReference>
<dbReference type="GO" id="GO:0016787">
    <property type="term" value="F:hydrolase activity"/>
    <property type="evidence" value="ECO:0007669"/>
    <property type="project" value="UniProtKB-KW"/>
</dbReference>
<dbReference type="InterPro" id="IPR050079">
    <property type="entry name" value="DEAD_box_RNA_helicase"/>
</dbReference>